<evidence type="ECO:0000256" key="2">
    <source>
        <dbReference type="ARBA" id="ARBA00009773"/>
    </source>
</evidence>
<name>A0A9X2HBI4_9MICC</name>
<feature type="transmembrane region" description="Helical" evidence="7">
    <location>
        <begin position="310"/>
        <end position="336"/>
    </location>
</feature>
<keyword evidence="3 7" id="KW-0812">Transmembrane</keyword>
<dbReference type="GO" id="GO:0055085">
    <property type="term" value="P:transmembrane transport"/>
    <property type="evidence" value="ECO:0007669"/>
    <property type="project" value="TreeGrafter"/>
</dbReference>
<dbReference type="RefSeq" id="WP_254166858.1">
    <property type="nucleotide sequence ID" value="NZ_JANAFB010000022.1"/>
</dbReference>
<dbReference type="GO" id="GO:0016020">
    <property type="term" value="C:membrane"/>
    <property type="evidence" value="ECO:0007669"/>
    <property type="project" value="UniProtKB-SubCell"/>
</dbReference>
<keyword evidence="4 7" id="KW-1133">Transmembrane helix</keyword>
<sequence>MSHNVNAPDEGFRARAPLGVMAVLVLGGLVVLMAGLQSIAGIFGPAFLAFSLVIALRPLRLWLTDRGLPMWAAGVFVALLLYAILLAIIGSMGVSVVALVEALPDYSAQFQELYRQLQGWLGQLGLSESDLGPTALSYLQPERVVSAVTTVMSGLSAAGSQLFVLVMVVAFLMIDSIIMPARRGEVLAAKPGLGQAFEDFSRRTSKYWVVNTVFGAIVAALDTVALMILGVPLAFTWGVFAFVTNYIPNIGFVIGLIPPALLGLLAGGVPMALWVIVIFSVINFVAQAVIQPKVTGDAVGLNTTVTFVSLIFWAAIIGPLGAILAVPLTLFFKALLIDSDPRSRWLGVIFDSRGKPNDLRWTTDMLRDEGRVSLRRAYGRAPGFEEERERNRRARREVEAAEHRGIPTPGRPAPRRDRLRDRLGRGRARDGLRAGKRVRARALGAVGRRPGVPRPGSRARRLVGRTRRTCRGPPPSGRGIRRPGVGPGGPEPLSAGPQSFRCFNRRWPVHTIEGTP</sequence>
<comment type="subcellular location">
    <subcellularLocation>
        <location evidence="1">Membrane</location>
        <topology evidence="1">Multi-pass membrane protein</topology>
    </subcellularLocation>
</comment>
<evidence type="ECO:0000256" key="6">
    <source>
        <dbReference type="SAM" id="MobiDB-lite"/>
    </source>
</evidence>
<keyword evidence="9" id="KW-1185">Reference proteome</keyword>
<feature type="compositionally biased region" description="Basic and acidic residues" evidence="6">
    <location>
        <begin position="383"/>
        <end position="405"/>
    </location>
</feature>
<gene>
    <name evidence="8" type="ORF">NBM05_09735</name>
</gene>
<feature type="compositionally biased region" description="Basic and acidic residues" evidence="6">
    <location>
        <begin position="414"/>
        <end position="433"/>
    </location>
</feature>
<feature type="region of interest" description="Disordered" evidence="6">
    <location>
        <begin position="383"/>
        <end position="435"/>
    </location>
</feature>
<feature type="transmembrane region" description="Helical" evidence="7">
    <location>
        <begin position="39"/>
        <end position="59"/>
    </location>
</feature>
<dbReference type="InterPro" id="IPR002549">
    <property type="entry name" value="AI-2E-like"/>
</dbReference>
<evidence type="ECO:0000256" key="5">
    <source>
        <dbReference type="ARBA" id="ARBA00023136"/>
    </source>
</evidence>
<evidence type="ECO:0000256" key="1">
    <source>
        <dbReference type="ARBA" id="ARBA00004141"/>
    </source>
</evidence>
<feature type="transmembrane region" description="Helical" evidence="7">
    <location>
        <begin position="246"/>
        <end position="265"/>
    </location>
</feature>
<evidence type="ECO:0000256" key="3">
    <source>
        <dbReference type="ARBA" id="ARBA00022692"/>
    </source>
</evidence>
<feature type="transmembrane region" description="Helical" evidence="7">
    <location>
        <begin position="272"/>
        <end position="290"/>
    </location>
</feature>
<dbReference type="PANTHER" id="PTHR21716:SF64">
    <property type="entry name" value="AI-2 TRANSPORT PROTEIN TQSA"/>
    <property type="match status" value="1"/>
</dbReference>
<dbReference type="AlphaFoldDB" id="A0A9X2HBI4"/>
<comment type="caution">
    <text evidence="8">The sequence shown here is derived from an EMBL/GenBank/DDBJ whole genome shotgun (WGS) entry which is preliminary data.</text>
</comment>
<organism evidence="8 9">
    <name type="scientific">Rothia santali</name>
    <dbReference type="NCBI Taxonomy" id="2949643"/>
    <lineage>
        <taxon>Bacteria</taxon>
        <taxon>Bacillati</taxon>
        <taxon>Actinomycetota</taxon>
        <taxon>Actinomycetes</taxon>
        <taxon>Micrococcales</taxon>
        <taxon>Micrococcaceae</taxon>
        <taxon>Rothia</taxon>
    </lineage>
</organism>
<dbReference type="PANTHER" id="PTHR21716">
    <property type="entry name" value="TRANSMEMBRANE PROTEIN"/>
    <property type="match status" value="1"/>
</dbReference>
<feature type="transmembrane region" description="Helical" evidence="7">
    <location>
        <begin position="151"/>
        <end position="174"/>
    </location>
</feature>
<reference evidence="8" key="1">
    <citation type="submission" date="2022-06" db="EMBL/GenBank/DDBJ databases">
        <title>Rothia sp. isolated from sandalwood seedling.</title>
        <authorList>
            <person name="Tuikhar N."/>
            <person name="Kirdat K."/>
            <person name="Thorat V."/>
            <person name="Swetha P."/>
            <person name="Padma S."/>
            <person name="Sundararaj R."/>
            <person name="Yadav A."/>
        </authorList>
    </citation>
    <scope>NUCLEOTIDE SEQUENCE</scope>
    <source>
        <strain evidence="8">AR01</strain>
    </source>
</reference>
<dbReference type="Proteomes" id="UP001139502">
    <property type="component" value="Unassembled WGS sequence"/>
</dbReference>
<proteinExistence type="inferred from homology"/>
<feature type="transmembrane region" description="Helical" evidence="7">
    <location>
        <begin position="71"/>
        <end position="100"/>
    </location>
</feature>
<evidence type="ECO:0000313" key="9">
    <source>
        <dbReference type="Proteomes" id="UP001139502"/>
    </source>
</evidence>
<feature type="transmembrane region" description="Helical" evidence="7">
    <location>
        <begin position="12"/>
        <end position="33"/>
    </location>
</feature>
<feature type="region of interest" description="Disordered" evidence="6">
    <location>
        <begin position="467"/>
        <end position="500"/>
    </location>
</feature>
<protein>
    <submittedName>
        <fullName evidence="8">AI-2E family transporter</fullName>
    </submittedName>
</protein>
<dbReference type="EMBL" id="JANAFB010000022">
    <property type="protein sequence ID" value="MCP3426276.1"/>
    <property type="molecule type" value="Genomic_DNA"/>
</dbReference>
<feature type="transmembrane region" description="Helical" evidence="7">
    <location>
        <begin position="207"/>
        <end position="240"/>
    </location>
</feature>
<evidence type="ECO:0000256" key="4">
    <source>
        <dbReference type="ARBA" id="ARBA00022989"/>
    </source>
</evidence>
<keyword evidence="5 7" id="KW-0472">Membrane</keyword>
<comment type="similarity">
    <text evidence="2">Belongs to the autoinducer-2 exporter (AI-2E) (TC 2.A.86) family.</text>
</comment>
<dbReference type="Pfam" id="PF01594">
    <property type="entry name" value="AI-2E_transport"/>
    <property type="match status" value="1"/>
</dbReference>
<evidence type="ECO:0000313" key="8">
    <source>
        <dbReference type="EMBL" id="MCP3426276.1"/>
    </source>
</evidence>
<accession>A0A9X2HBI4</accession>
<evidence type="ECO:0000256" key="7">
    <source>
        <dbReference type="SAM" id="Phobius"/>
    </source>
</evidence>